<gene>
    <name evidence="2" type="ORF">SAMN05421823_10926</name>
</gene>
<organism evidence="2 3">
    <name type="scientific">Catalinimonas alkaloidigena</name>
    <dbReference type="NCBI Taxonomy" id="1075417"/>
    <lineage>
        <taxon>Bacteria</taxon>
        <taxon>Pseudomonadati</taxon>
        <taxon>Bacteroidota</taxon>
        <taxon>Cytophagia</taxon>
        <taxon>Cytophagales</taxon>
        <taxon>Catalimonadaceae</taxon>
        <taxon>Catalinimonas</taxon>
    </lineage>
</organism>
<evidence type="ECO:0000313" key="2">
    <source>
        <dbReference type="EMBL" id="SDL91745.1"/>
    </source>
</evidence>
<evidence type="ECO:0000259" key="1">
    <source>
        <dbReference type="PROSITE" id="PS50914"/>
    </source>
</evidence>
<reference evidence="2 3" key="1">
    <citation type="submission" date="2016-10" db="EMBL/GenBank/DDBJ databases">
        <authorList>
            <person name="de Groot N.N."/>
        </authorList>
    </citation>
    <scope>NUCLEOTIDE SEQUENCE [LARGE SCALE GENOMIC DNA]</scope>
    <source>
        <strain evidence="2 3">DSM 25186</strain>
    </source>
</reference>
<dbReference type="STRING" id="1075417.SAMN05421823_10926"/>
<dbReference type="Pfam" id="PF04972">
    <property type="entry name" value="BON"/>
    <property type="match status" value="3"/>
</dbReference>
<dbReference type="AlphaFoldDB" id="A0A1G9P0J9"/>
<dbReference type="InterPro" id="IPR007055">
    <property type="entry name" value="BON_dom"/>
</dbReference>
<evidence type="ECO:0000313" key="3">
    <source>
        <dbReference type="Proteomes" id="UP000198510"/>
    </source>
</evidence>
<accession>A0A1G9P0J9</accession>
<dbReference type="SMART" id="SM00749">
    <property type="entry name" value="BON"/>
    <property type="match status" value="2"/>
</dbReference>
<proteinExistence type="predicted"/>
<feature type="domain" description="BON" evidence="1">
    <location>
        <begin position="3"/>
        <end position="71"/>
    </location>
</feature>
<keyword evidence="3" id="KW-1185">Reference proteome</keyword>
<dbReference type="OrthoDB" id="870892at2"/>
<feature type="domain" description="BON" evidence="1">
    <location>
        <begin position="72"/>
        <end position="143"/>
    </location>
</feature>
<dbReference type="RefSeq" id="WP_089685456.1">
    <property type="nucleotide sequence ID" value="NZ_FNFO01000009.1"/>
</dbReference>
<dbReference type="Gene3D" id="3.30.1340.30">
    <property type="match status" value="3"/>
</dbReference>
<protein>
    <submittedName>
        <fullName evidence="2">Osmotically-inducible protein OsmY, contains BON domain</fullName>
    </submittedName>
</protein>
<dbReference type="EMBL" id="FNFO01000009">
    <property type="protein sequence ID" value="SDL91745.1"/>
    <property type="molecule type" value="Genomic_DNA"/>
</dbReference>
<dbReference type="PANTHER" id="PTHR34606:SF15">
    <property type="entry name" value="BON DOMAIN-CONTAINING PROTEIN"/>
    <property type="match status" value="1"/>
</dbReference>
<name>A0A1G9P0J9_9BACT</name>
<dbReference type="PROSITE" id="PS50914">
    <property type="entry name" value="BON"/>
    <property type="match status" value="3"/>
</dbReference>
<dbReference type="InterPro" id="IPR014004">
    <property type="entry name" value="Transpt-assoc_nodulatn_dom_bac"/>
</dbReference>
<dbReference type="InterPro" id="IPR051686">
    <property type="entry name" value="Lipoprotein_DolP"/>
</dbReference>
<dbReference type="PANTHER" id="PTHR34606">
    <property type="entry name" value="BON DOMAIN-CONTAINING PROTEIN"/>
    <property type="match status" value="1"/>
</dbReference>
<dbReference type="Proteomes" id="UP000198510">
    <property type="component" value="Unassembled WGS sequence"/>
</dbReference>
<sequence>MNTDSRVQQELLQRFWQAPGISTAGVSLTVREGIVTLRGHVADLRQKCRLEDLVQHHPGVRAMVVALRVPLAETPLTDDQDLAQRAVSEVAPYEVPQVKIKVEAGRITLRGEVPESDLKEELLAAVARLAGVRGVINRLVVHPVVSAPDVEARIREAFERSALQDADRVGVEVRADNVILRGQVRSWQERRDAAAAAWSVPGVLHVEDHLVVVEC</sequence>
<feature type="domain" description="BON" evidence="1">
    <location>
        <begin position="146"/>
        <end position="214"/>
    </location>
</feature>